<evidence type="ECO:0000313" key="2">
    <source>
        <dbReference type="Proteomes" id="UP001595456"/>
    </source>
</evidence>
<protein>
    <submittedName>
        <fullName evidence="1">Uncharacterized protein</fullName>
    </submittedName>
</protein>
<reference evidence="2" key="1">
    <citation type="journal article" date="2019" name="Int. J. Syst. Evol. Microbiol.">
        <title>The Global Catalogue of Microorganisms (GCM) 10K type strain sequencing project: providing services to taxonomists for standard genome sequencing and annotation.</title>
        <authorList>
            <consortium name="The Broad Institute Genomics Platform"/>
            <consortium name="The Broad Institute Genome Sequencing Center for Infectious Disease"/>
            <person name="Wu L."/>
            <person name="Ma J."/>
        </authorList>
    </citation>
    <scope>NUCLEOTIDE SEQUENCE [LARGE SCALE GENOMIC DNA]</scope>
    <source>
        <strain evidence="2">KCTC 52607</strain>
    </source>
</reference>
<dbReference type="RefSeq" id="WP_336926152.1">
    <property type="nucleotide sequence ID" value="NZ_JBANRO010000006.1"/>
</dbReference>
<keyword evidence="2" id="KW-1185">Reference proteome</keyword>
<dbReference type="Proteomes" id="UP001595456">
    <property type="component" value="Unassembled WGS sequence"/>
</dbReference>
<organism evidence="1 2">
    <name type="scientific">Alteraurantiacibacter palmitatis</name>
    <dbReference type="NCBI Taxonomy" id="2054628"/>
    <lineage>
        <taxon>Bacteria</taxon>
        <taxon>Pseudomonadati</taxon>
        <taxon>Pseudomonadota</taxon>
        <taxon>Alphaproteobacteria</taxon>
        <taxon>Sphingomonadales</taxon>
        <taxon>Erythrobacteraceae</taxon>
        <taxon>Alteraurantiacibacter</taxon>
    </lineage>
</organism>
<comment type="caution">
    <text evidence="1">The sequence shown here is derived from an EMBL/GenBank/DDBJ whole genome shotgun (WGS) entry which is preliminary data.</text>
</comment>
<gene>
    <name evidence="1" type="ORF">ACFODU_06090</name>
</gene>
<accession>A0ABV7E4G1</accession>
<proteinExistence type="predicted"/>
<evidence type="ECO:0000313" key="1">
    <source>
        <dbReference type="EMBL" id="MFC3097372.1"/>
    </source>
</evidence>
<name>A0ABV7E4G1_9SPHN</name>
<sequence>MHSLTQNIEIHLVNDAVANASNTDDNSARIDMADYESATFIVPVVDSAATGVAALTVEASDADTDCAMAAINGATATLTCAVNDDINGKLLIVEVRNPPRRFIQAVITSAVANIAFGATTVLLTPRRLPVVDHSTVGAIAYVSE</sequence>
<dbReference type="EMBL" id="JBHRST010000008">
    <property type="protein sequence ID" value="MFC3097372.1"/>
    <property type="molecule type" value="Genomic_DNA"/>
</dbReference>